<dbReference type="AlphaFoldDB" id="E6JYD9"/>
<evidence type="ECO:0000313" key="5">
    <source>
        <dbReference type="Proteomes" id="UP000004946"/>
    </source>
</evidence>
<sequence>MASCPSCGAPVQTQQTQQNQPNQVPQASFAQQSYNPGTRIGQAAQSQTSFLNRMVMPAMSAGKTQIRISDLLFYILVAVFALCAFIPFFSYGPTTYAGSYNYYKSGQGELVVTILVAACAINVYRKYRLAAVTVALGLIHVIFDLFSASSIGGTDTNRQFAAGPVVLIIILALLLALQVINILAEKKAEAPQTTVPQTQAYPSGQAHQNQQTQPAGYSTPLPETPAMNTPIPGENPASSKNEARCARCNALLEPGAKFCTSCGTPVSQQ</sequence>
<proteinExistence type="predicted"/>
<feature type="transmembrane region" description="Helical" evidence="2">
    <location>
        <begin position="129"/>
        <end position="148"/>
    </location>
</feature>
<name>E6JYD9_PARDN</name>
<evidence type="ECO:0000313" key="4">
    <source>
        <dbReference type="EMBL" id="EFT82998.1"/>
    </source>
</evidence>
<feature type="region of interest" description="Disordered" evidence="1">
    <location>
        <begin position="198"/>
        <end position="240"/>
    </location>
</feature>
<evidence type="ECO:0000259" key="3">
    <source>
        <dbReference type="Pfam" id="PF13240"/>
    </source>
</evidence>
<feature type="transmembrane region" description="Helical" evidence="2">
    <location>
        <begin position="71"/>
        <end position="90"/>
    </location>
</feature>
<dbReference type="EMBL" id="AEON01000001">
    <property type="protein sequence ID" value="EFT82998.1"/>
    <property type="molecule type" value="Genomic_DNA"/>
</dbReference>
<feature type="region of interest" description="Disordered" evidence="1">
    <location>
        <begin position="1"/>
        <end position="28"/>
    </location>
</feature>
<organism evidence="4 5">
    <name type="scientific">Parascardovia denticolens DSM 10105 = JCM 12538</name>
    <dbReference type="NCBI Taxonomy" id="864564"/>
    <lineage>
        <taxon>Bacteria</taxon>
        <taxon>Bacillati</taxon>
        <taxon>Actinomycetota</taxon>
        <taxon>Actinomycetes</taxon>
        <taxon>Bifidobacteriales</taxon>
        <taxon>Bifidobacteriaceae</taxon>
        <taxon>Parascardovia</taxon>
    </lineage>
</organism>
<keyword evidence="5" id="KW-1185">Reference proteome</keyword>
<reference evidence="4 5" key="1">
    <citation type="submission" date="2010-12" db="EMBL/GenBank/DDBJ databases">
        <authorList>
            <person name="Muzny D."/>
            <person name="Qin X."/>
            <person name="Buhay C."/>
            <person name="Dugan-Rocha S."/>
            <person name="Ding Y."/>
            <person name="Chen G."/>
            <person name="Hawes A."/>
            <person name="Holder M."/>
            <person name="Jhangiani S."/>
            <person name="Johnson A."/>
            <person name="Khan Z."/>
            <person name="Li Z."/>
            <person name="Liu W."/>
            <person name="Liu X."/>
            <person name="Perez L."/>
            <person name="Shen H."/>
            <person name="Wang Q."/>
            <person name="Watt J."/>
            <person name="Xi L."/>
            <person name="Xin Y."/>
            <person name="Zhou J."/>
            <person name="Deng J."/>
            <person name="Jiang H."/>
            <person name="Liu Y."/>
            <person name="Qu J."/>
            <person name="Song X.-Z."/>
            <person name="Zhang L."/>
            <person name="Villasana D."/>
            <person name="Johnson A."/>
            <person name="Liu J."/>
            <person name="Liyanage D."/>
            <person name="Lorensuhewa L."/>
            <person name="Robinson T."/>
            <person name="Song A."/>
            <person name="Song B.-B."/>
            <person name="Dinh H."/>
            <person name="Thornton R."/>
            <person name="Coyle M."/>
            <person name="Francisco L."/>
            <person name="Jackson L."/>
            <person name="Javaid M."/>
            <person name="Korchina V."/>
            <person name="Kovar C."/>
            <person name="Mata R."/>
            <person name="Mathew T."/>
            <person name="Ngo R."/>
            <person name="Nguyen L."/>
            <person name="Nguyen N."/>
            <person name="Okwuonu G."/>
            <person name="Ongeri F."/>
            <person name="Pham C."/>
            <person name="Simmons D."/>
            <person name="Wilczek-Boney K."/>
            <person name="Hale W."/>
            <person name="Jakkamsetti A."/>
            <person name="Pham P."/>
            <person name="Ruth R."/>
            <person name="San Lucas F."/>
            <person name="Warren J."/>
            <person name="Zhang J."/>
            <person name="Zhao Z."/>
            <person name="Zhou C."/>
            <person name="Zhu D."/>
            <person name="Lee S."/>
            <person name="Bess C."/>
            <person name="Blankenburg K."/>
            <person name="Forbes L."/>
            <person name="Fu Q."/>
            <person name="Gubbala S."/>
            <person name="Hirani K."/>
            <person name="Jayaseelan J.C."/>
            <person name="Lara F."/>
            <person name="Munidasa M."/>
            <person name="Palculict T."/>
            <person name="Patil S."/>
            <person name="Pu L.-L."/>
            <person name="Saada N."/>
            <person name="Tang L."/>
            <person name="Weissenberger G."/>
            <person name="Zhu Y."/>
            <person name="Hemphill L."/>
            <person name="Shang Y."/>
            <person name="Youmans B."/>
            <person name="Ayvaz T."/>
            <person name="Ross M."/>
            <person name="Santibanez J."/>
            <person name="Aqrawi P."/>
            <person name="Gross S."/>
            <person name="Joshi V."/>
            <person name="Fowler G."/>
            <person name="Nazareth L."/>
            <person name="Reid J."/>
            <person name="Worley K."/>
            <person name="Petrosino J."/>
            <person name="Highlander S."/>
            <person name="Gibbs R."/>
        </authorList>
    </citation>
    <scope>NUCLEOTIDE SEQUENCE [LARGE SCALE GENOMIC DNA]</scope>
    <source>
        <strain evidence="4 5">DSM 10105</strain>
    </source>
</reference>
<keyword evidence="2" id="KW-1133">Transmembrane helix</keyword>
<dbReference type="HOGENOM" id="CLU_1033840_0_0_11"/>
<protein>
    <recommendedName>
        <fullName evidence="3">Zinc-ribbon domain-containing protein</fullName>
    </recommendedName>
</protein>
<dbReference type="Pfam" id="PF13240">
    <property type="entry name" value="Zn_Ribbon_1"/>
    <property type="match status" value="1"/>
</dbReference>
<accession>E6JYD9</accession>
<gene>
    <name evidence="4" type="ORF">HMPREF0620_0003</name>
</gene>
<feature type="transmembrane region" description="Helical" evidence="2">
    <location>
        <begin position="102"/>
        <end position="124"/>
    </location>
</feature>
<keyword evidence="2" id="KW-0472">Membrane</keyword>
<comment type="caution">
    <text evidence="4">The sequence shown here is derived from an EMBL/GenBank/DDBJ whole genome shotgun (WGS) entry which is preliminary data.</text>
</comment>
<feature type="domain" description="Zinc-ribbon" evidence="3">
    <location>
        <begin position="245"/>
        <end position="266"/>
    </location>
</feature>
<feature type="transmembrane region" description="Helical" evidence="2">
    <location>
        <begin position="160"/>
        <end position="184"/>
    </location>
</feature>
<evidence type="ECO:0000256" key="1">
    <source>
        <dbReference type="SAM" id="MobiDB-lite"/>
    </source>
</evidence>
<feature type="compositionally biased region" description="Polar residues" evidence="1">
    <location>
        <begin position="198"/>
        <end position="216"/>
    </location>
</feature>
<feature type="compositionally biased region" description="Low complexity" evidence="1">
    <location>
        <begin position="11"/>
        <end position="26"/>
    </location>
</feature>
<keyword evidence="2" id="KW-0812">Transmembrane</keyword>
<dbReference type="InterPro" id="IPR026870">
    <property type="entry name" value="Zinc_ribbon_dom"/>
</dbReference>
<dbReference type="Proteomes" id="UP000004946">
    <property type="component" value="Chromosome"/>
</dbReference>
<evidence type="ECO:0000256" key="2">
    <source>
        <dbReference type="SAM" id="Phobius"/>
    </source>
</evidence>